<evidence type="ECO:0000313" key="1">
    <source>
        <dbReference type="EMBL" id="OAH48691.1"/>
    </source>
</evidence>
<accession>A0AAP7KFI7</accession>
<dbReference type="AlphaFoldDB" id="A0AAP7KFI7"/>
<evidence type="ECO:0000313" key="2">
    <source>
        <dbReference type="Proteomes" id="UP000077242"/>
    </source>
</evidence>
<protein>
    <submittedName>
        <fullName evidence="1">Uncharacterized protein</fullName>
    </submittedName>
</protein>
<dbReference type="EMBL" id="LSTU01000037">
    <property type="protein sequence ID" value="OAH48691.1"/>
    <property type="molecule type" value="Genomic_DNA"/>
</dbReference>
<gene>
    <name evidence="1" type="ORF">AYJ70_17835</name>
</gene>
<comment type="caution">
    <text evidence="1">The sequence shown here is derived from an EMBL/GenBank/DDBJ whole genome shotgun (WGS) entry which is preliminary data.</text>
</comment>
<sequence length="108" mass="11789">MNDICPISNHLPEKGHMGPGSCNEAKNLVFYRELTDWAFIFAAGRDLGGHRATLTQAPQGAASNPEYLNASFKLLLLPCNARCVQSKDFNLIACTLEGLSFLQYSGII</sequence>
<reference evidence="2" key="1">
    <citation type="submission" date="2016-02" db="EMBL/GenBank/DDBJ databases">
        <title>Dietzia cinnamea strain CD11_5 genome sequencing and assembly.</title>
        <authorList>
            <person name="Kaur G."/>
            <person name="Nair G.R."/>
            <person name="Mayilraj S."/>
        </authorList>
    </citation>
    <scope>NUCLEOTIDE SEQUENCE [LARGE SCALE GENOMIC DNA]</scope>
    <source>
        <strain evidence="2">CD10_2</strain>
    </source>
</reference>
<dbReference type="Proteomes" id="UP000077242">
    <property type="component" value="Unassembled WGS sequence"/>
</dbReference>
<proteinExistence type="predicted"/>
<name>A0AAP7KFI7_9PSED</name>
<organism evidence="1 2">
    <name type="scientific">Pseudomonas monteilii</name>
    <dbReference type="NCBI Taxonomy" id="76759"/>
    <lineage>
        <taxon>Bacteria</taxon>
        <taxon>Pseudomonadati</taxon>
        <taxon>Pseudomonadota</taxon>
        <taxon>Gammaproteobacteria</taxon>
        <taxon>Pseudomonadales</taxon>
        <taxon>Pseudomonadaceae</taxon>
        <taxon>Pseudomonas</taxon>
    </lineage>
</organism>